<dbReference type="Pfam" id="PF02780">
    <property type="entry name" value="Transketolase_C"/>
    <property type="match status" value="1"/>
</dbReference>
<sequence length="78" mass="8584">MGDVSHCIVQTVCVVFFSRWPRPGRLLISHEAPITGGFAAEISSTVQEECFLNLEAPIARVCATDLQLLIPRATSRRT</sequence>
<organism evidence="4 5">
    <name type="scientific">Coregonus suidteri</name>
    <dbReference type="NCBI Taxonomy" id="861788"/>
    <lineage>
        <taxon>Eukaryota</taxon>
        <taxon>Metazoa</taxon>
        <taxon>Chordata</taxon>
        <taxon>Craniata</taxon>
        <taxon>Vertebrata</taxon>
        <taxon>Euteleostomi</taxon>
        <taxon>Actinopterygii</taxon>
        <taxon>Neopterygii</taxon>
        <taxon>Teleostei</taxon>
        <taxon>Protacanthopterygii</taxon>
        <taxon>Salmoniformes</taxon>
        <taxon>Salmonidae</taxon>
        <taxon>Coregoninae</taxon>
        <taxon>Coregonus</taxon>
    </lineage>
</organism>
<accession>A0AAN8KA42</accession>
<comment type="cofactor">
    <cofactor evidence="1">
        <name>thiamine diphosphate</name>
        <dbReference type="ChEBI" id="CHEBI:58937"/>
    </cofactor>
</comment>
<dbReference type="PANTHER" id="PTHR42980">
    <property type="entry name" value="2-OXOISOVALERATE DEHYDROGENASE SUBUNIT BETA-RELATED"/>
    <property type="match status" value="1"/>
</dbReference>
<gene>
    <name evidence="4" type="ORF">J4Q44_G00384870</name>
</gene>
<dbReference type="Gene3D" id="3.40.50.920">
    <property type="match status" value="1"/>
</dbReference>
<evidence type="ECO:0000313" key="4">
    <source>
        <dbReference type="EMBL" id="KAK6291114.1"/>
    </source>
</evidence>
<evidence type="ECO:0000256" key="2">
    <source>
        <dbReference type="ARBA" id="ARBA00023002"/>
    </source>
</evidence>
<dbReference type="GO" id="GO:0016491">
    <property type="term" value="F:oxidoreductase activity"/>
    <property type="evidence" value="ECO:0007669"/>
    <property type="project" value="UniProtKB-KW"/>
</dbReference>
<proteinExistence type="predicted"/>
<dbReference type="SUPFAM" id="SSF52922">
    <property type="entry name" value="TK C-terminal domain-like"/>
    <property type="match status" value="1"/>
</dbReference>
<dbReference type="InterPro" id="IPR009014">
    <property type="entry name" value="Transketo_C/PFOR_II"/>
</dbReference>
<dbReference type="GO" id="GO:0009083">
    <property type="term" value="P:branched-chain amino acid catabolic process"/>
    <property type="evidence" value="ECO:0007669"/>
    <property type="project" value="TreeGrafter"/>
</dbReference>
<evidence type="ECO:0000313" key="5">
    <source>
        <dbReference type="Proteomes" id="UP001356427"/>
    </source>
</evidence>
<protein>
    <recommendedName>
        <fullName evidence="3">Transketolase C-terminal domain-containing protein</fullName>
    </recommendedName>
</protein>
<feature type="domain" description="Transketolase C-terminal" evidence="3">
    <location>
        <begin position="22"/>
        <end position="66"/>
    </location>
</feature>
<dbReference type="PANTHER" id="PTHR42980:SF1">
    <property type="entry name" value="2-OXOISOVALERATE DEHYDROGENASE SUBUNIT BETA, MITOCHONDRIAL"/>
    <property type="match status" value="1"/>
</dbReference>
<reference evidence="4 5" key="1">
    <citation type="submission" date="2021-04" db="EMBL/GenBank/DDBJ databases">
        <authorList>
            <person name="De Guttry C."/>
            <person name="Zahm M."/>
            <person name="Klopp C."/>
            <person name="Cabau C."/>
            <person name="Louis A."/>
            <person name="Berthelot C."/>
            <person name="Parey E."/>
            <person name="Roest Crollius H."/>
            <person name="Montfort J."/>
            <person name="Robinson-Rechavi M."/>
            <person name="Bucao C."/>
            <person name="Bouchez O."/>
            <person name="Gislard M."/>
            <person name="Lluch J."/>
            <person name="Milhes M."/>
            <person name="Lampietro C."/>
            <person name="Lopez Roques C."/>
            <person name="Donnadieu C."/>
            <person name="Braasch I."/>
            <person name="Desvignes T."/>
            <person name="Postlethwait J."/>
            <person name="Bobe J."/>
            <person name="Wedekind C."/>
            <person name="Guiguen Y."/>
        </authorList>
    </citation>
    <scope>NUCLEOTIDE SEQUENCE [LARGE SCALE GENOMIC DNA]</scope>
    <source>
        <strain evidence="4">Cs_M1</strain>
        <tissue evidence="4">Blood</tissue>
    </source>
</reference>
<dbReference type="AlphaFoldDB" id="A0AAN8KA42"/>
<name>A0AAN8KA42_9TELE</name>
<dbReference type="EMBL" id="JAGTTL010000064">
    <property type="protein sequence ID" value="KAK6291114.1"/>
    <property type="molecule type" value="Genomic_DNA"/>
</dbReference>
<dbReference type="Proteomes" id="UP001356427">
    <property type="component" value="Unassembled WGS sequence"/>
</dbReference>
<dbReference type="GO" id="GO:0007584">
    <property type="term" value="P:response to nutrient"/>
    <property type="evidence" value="ECO:0007669"/>
    <property type="project" value="TreeGrafter"/>
</dbReference>
<keyword evidence="5" id="KW-1185">Reference proteome</keyword>
<evidence type="ECO:0000256" key="1">
    <source>
        <dbReference type="ARBA" id="ARBA00001964"/>
    </source>
</evidence>
<comment type="caution">
    <text evidence="4">The sequence shown here is derived from an EMBL/GenBank/DDBJ whole genome shotgun (WGS) entry which is preliminary data.</text>
</comment>
<keyword evidence="2" id="KW-0560">Oxidoreductase</keyword>
<evidence type="ECO:0000259" key="3">
    <source>
        <dbReference type="Pfam" id="PF02780"/>
    </source>
</evidence>
<dbReference type="InterPro" id="IPR033248">
    <property type="entry name" value="Transketolase_C"/>
</dbReference>